<comment type="similarity">
    <text evidence="2">Belongs to the TMEM175 family.</text>
</comment>
<name>U2TK15_9ACTN</name>
<evidence type="ECO:0000256" key="11">
    <source>
        <dbReference type="ARBA" id="ARBA00023303"/>
    </source>
</evidence>
<dbReference type="eggNOG" id="COG3548">
    <property type="taxonomic scope" value="Bacteria"/>
</dbReference>
<evidence type="ECO:0000256" key="4">
    <source>
        <dbReference type="ARBA" id="ARBA00022538"/>
    </source>
</evidence>
<dbReference type="AlphaFoldDB" id="U2TK15"/>
<evidence type="ECO:0000256" key="7">
    <source>
        <dbReference type="ARBA" id="ARBA00022958"/>
    </source>
</evidence>
<dbReference type="Proteomes" id="UP000016638">
    <property type="component" value="Unassembled WGS sequence"/>
</dbReference>
<dbReference type="GO" id="GO:0016020">
    <property type="term" value="C:membrane"/>
    <property type="evidence" value="ECO:0007669"/>
    <property type="project" value="UniProtKB-SubCell"/>
</dbReference>
<dbReference type="GO" id="GO:0005267">
    <property type="term" value="F:potassium channel activity"/>
    <property type="evidence" value="ECO:0007669"/>
    <property type="project" value="UniProtKB-KW"/>
</dbReference>
<evidence type="ECO:0000313" key="14">
    <source>
        <dbReference type="EMBL" id="ERL06790.1"/>
    </source>
</evidence>
<dbReference type="STRING" id="1125712.HMPREF1316_0488"/>
<keyword evidence="5 13" id="KW-0812">Transmembrane</keyword>
<evidence type="ECO:0000256" key="13">
    <source>
        <dbReference type="SAM" id="Phobius"/>
    </source>
</evidence>
<comment type="subcellular location">
    <subcellularLocation>
        <location evidence="1">Membrane</location>
        <topology evidence="1">Multi-pass membrane protein</topology>
    </subcellularLocation>
</comment>
<organism evidence="14 15">
    <name type="scientific">Olsenella profusa F0195</name>
    <dbReference type="NCBI Taxonomy" id="1125712"/>
    <lineage>
        <taxon>Bacteria</taxon>
        <taxon>Bacillati</taxon>
        <taxon>Actinomycetota</taxon>
        <taxon>Coriobacteriia</taxon>
        <taxon>Coriobacteriales</taxon>
        <taxon>Atopobiaceae</taxon>
        <taxon>Olsenella</taxon>
    </lineage>
</organism>
<keyword evidence="15" id="KW-1185">Reference proteome</keyword>
<keyword evidence="9" id="KW-0406">Ion transport</keyword>
<evidence type="ECO:0000256" key="1">
    <source>
        <dbReference type="ARBA" id="ARBA00004141"/>
    </source>
</evidence>
<feature type="transmembrane region" description="Helical" evidence="13">
    <location>
        <begin position="12"/>
        <end position="30"/>
    </location>
</feature>
<reference evidence="14 15" key="1">
    <citation type="submission" date="2013-08" db="EMBL/GenBank/DDBJ databases">
        <authorList>
            <person name="Durkin A.S."/>
            <person name="Haft D.R."/>
            <person name="McCorrison J."/>
            <person name="Torralba M."/>
            <person name="Gillis M."/>
            <person name="Haft D.H."/>
            <person name="Methe B."/>
            <person name="Sutton G."/>
            <person name="Nelson K.E."/>
        </authorList>
    </citation>
    <scope>NUCLEOTIDE SEQUENCE [LARGE SCALE GENOMIC DNA]</scope>
    <source>
        <strain evidence="14 15">F0195</strain>
    </source>
</reference>
<dbReference type="OrthoDB" id="7626281at2"/>
<evidence type="ECO:0000313" key="15">
    <source>
        <dbReference type="Proteomes" id="UP000016638"/>
    </source>
</evidence>
<keyword evidence="11" id="KW-0407">Ion channel</keyword>
<protein>
    <submittedName>
        <fullName evidence="14">PF06736 family protein</fullName>
    </submittedName>
</protein>
<evidence type="ECO:0000256" key="8">
    <source>
        <dbReference type="ARBA" id="ARBA00022989"/>
    </source>
</evidence>
<dbReference type="EMBL" id="AWEZ01000062">
    <property type="protein sequence ID" value="ERL06790.1"/>
    <property type="molecule type" value="Genomic_DNA"/>
</dbReference>
<evidence type="ECO:0000256" key="6">
    <source>
        <dbReference type="ARBA" id="ARBA00022826"/>
    </source>
</evidence>
<comment type="caution">
    <text evidence="14">The sequence shown here is derived from an EMBL/GenBank/DDBJ whole genome shotgun (WGS) entry which is preliminary data.</text>
</comment>
<keyword evidence="7" id="KW-0630">Potassium</keyword>
<keyword evidence="6" id="KW-0631">Potassium channel</keyword>
<sequence>MAHMDYDSGKDRLAAFFDAVLAIVMTILVLELQIPSPISLQGFWGIRDGLLTYFLTFFWLGALWAAHHAEWRFVRDIDHGVVWSMLVLLFFTSLFPYAARLVSLDFWSRSAQGFYGIVTICTTAANMASYTSIVRADPDNNTLKHYVHYNRQMMPIDLVVKVIGLVVTMVAWPPAMMVSTLVAAALVLFSQVHHRRSSRLR</sequence>
<dbReference type="Pfam" id="PF06736">
    <property type="entry name" value="TMEM175"/>
    <property type="match status" value="1"/>
</dbReference>
<dbReference type="PATRIC" id="fig|1125712.3.peg.1914"/>
<comment type="catalytic activity">
    <reaction evidence="12">
        <text>K(+)(in) = K(+)(out)</text>
        <dbReference type="Rhea" id="RHEA:29463"/>
        <dbReference type="ChEBI" id="CHEBI:29103"/>
    </reaction>
</comment>
<evidence type="ECO:0000256" key="5">
    <source>
        <dbReference type="ARBA" id="ARBA00022692"/>
    </source>
</evidence>
<gene>
    <name evidence="14" type="ORF">HMPREF1316_0488</name>
</gene>
<dbReference type="InterPro" id="IPR010617">
    <property type="entry name" value="TMEM175-like"/>
</dbReference>
<evidence type="ECO:0000256" key="10">
    <source>
        <dbReference type="ARBA" id="ARBA00023136"/>
    </source>
</evidence>
<dbReference type="RefSeq" id="WP_021726858.1">
    <property type="nucleotide sequence ID" value="NZ_AWEZ01000062.1"/>
</dbReference>
<dbReference type="GO" id="GO:0015252">
    <property type="term" value="F:proton channel activity"/>
    <property type="evidence" value="ECO:0007669"/>
    <property type="project" value="InterPro"/>
</dbReference>
<keyword evidence="3" id="KW-0813">Transport</keyword>
<evidence type="ECO:0000256" key="3">
    <source>
        <dbReference type="ARBA" id="ARBA00022448"/>
    </source>
</evidence>
<evidence type="ECO:0000256" key="2">
    <source>
        <dbReference type="ARBA" id="ARBA00006920"/>
    </source>
</evidence>
<feature type="transmembrane region" description="Helical" evidence="13">
    <location>
        <begin position="162"/>
        <end position="189"/>
    </location>
</feature>
<evidence type="ECO:0000256" key="12">
    <source>
        <dbReference type="ARBA" id="ARBA00034430"/>
    </source>
</evidence>
<evidence type="ECO:0000256" key="9">
    <source>
        <dbReference type="ARBA" id="ARBA00023065"/>
    </source>
</evidence>
<proteinExistence type="inferred from homology"/>
<keyword evidence="10 13" id="KW-0472">Membrane</keyword>
<keyword evidence="8 13" id="KW-1133">Transmembrane helix</keyword>
<feature type="transmembrane region" description="Helical" evidence="13">
    <location>
        <begin position="81"/>
        <end position="102"/>
    </location>
</feature>
<accession>U2TK15</accession>
<feature type="transmembrane region" description="Helical" evidence="13">
    <location>
        <begin position="114"/>
        <end position="133"/>
    </location>
</feature>
<feature type="transmembrane region" description="Helical" evidence="13">
    <location>
        <begin position="50"/>
        <end position="69"/>
    </location>
</feature>
<keyword evidence="4" id="KW-0633">Potassium transport</keyword>